<feature type="compositionally biased region" description="Polar residues" evidence="1">
    <location>
        <begin position="123"/>
        <end position="136"/>
    </location>
</feature>
<dbReference type="InterPro" id="IPR012505">
    <property type="entry name" value="YbbR"/>
</dbReference>
<evidence type="ECO:0000313" key="2">
    <source>
        <dbReference type="EMBL" id="ANS75954.1"/>
    </source>
</evidence>
<evidence type="ECO:0000313" key="3">
    <source>
        <dbReference type="Proteomes" id="UP000092573"/>
    </source>
</evidence>
<protein>
    <submittedName>
        <fullName evidence="2">Uncharacterized protein</fullName>
    </submittedName>
</protein>
<dbReference type="RefSeq" id="WP_068698159.1">
    <property type="nucleotide sequence ID" value="NZ_CP014167.1"/>
</dbReference>
<proteinExistence type="predicted"/>
<reference evidence="2 3" key="1">
    <citation type="submission" date="2016-01" db="EMBL/GenBank/DDBJ databases">
        <title>Complete Genome Sequence of Paenibacillus yonginensis DCY84, a novel Plant Growth-Promoting Bacteria with Elicitation of Induced Systemic Resistance.</title>
        <authorList>
            <person name="Kim Y.J."/>
            <person name="Yang D.C."/>
            <person name="Sukweenadhi J."/>
        </authorList>
    </citation>
    <scope>NUCLEOTIDE SEQUENCE [LARGE SCALE GENOMIC DNA]</scope>
    <source>
        <strain evidence="2 3">DCY84</strain>
    </source>
</reference>
<sequence length="156" mass="15746">MKKKTLNDLPITLLNVGGNYTAKIISPQSGTVNATVEGSSERIASLKAEDLSFTADVSGYGEGTFKVKLDAKLPQYIYLLDSGTDGTVQVKITVKDKPATVDPTPSTGGGGEPPPSTGHDAGSPSTSPGTEVSSGTGAADSGNEGGDQSDNSTNSP</sequence>
<dbReference type="Proteomes" id="UP000092573">
    <property type="component" value="Chromosome"/>
</dbReference>
<dbReference type="STRING" id="1462996.AWM70_16300"/>
<dbReference type="Gene3D" id="2.170.120.30">
    <property type="match status" value="1"/>
</dbReference>
<gene>
    <name evidence="2" type="ORF">AWM70_16300</name>
</gene>
<accession>A0A1B1N3E8</accession>
<dbReference type="KEGG" id="pyg:AWM70_16300"/>
<dbReference type="Pfam" id="PF07949">
    <property type="entry name" value="YbbR"/>
    <property type="match status" value="1"/>
</dbReference>
<evidence type="ECO:0000256" key="1">
    <source>
        <dbReference type="SAM" id="MobiDB-lite"/>
    </source>
</evidence>
<dbReference type="EMBL" id="CP014167">
    <property type="protein sequence ID" value="ANS75954.1"/>
    <property type="molecule type" value="Genomic_DNA"/>
</dbReference>
<feature type="compositionally biased region" description="Polar residues" evidence="1">
    <location>
        <begin position="146"/>
        <end position="156"/>
    </location>
</feature>
<organism evidence="2 3">
    <name type="scientific">Paenibacillus yonginensis</name>
    <dbReference type="NCBI Taxonomy" id="1462996"/>
    <lineage>
        <taxon>Bacteria</taxon>
        <taxon>Bacillati</taxon>
        <taxon>Bacillota</taxon>
        <taxon>Bacilli</taxon>
        <taxon>Bacillales</taxon>
        <taxon>Paenibacillaceae</taxon>
        <taxon>Paenibacillus</taxon>
    </lineage>
</organism>
<feature type="region of interest" description="Disordered" evidence="1">
    <location>
        <begin position="94"/>
        <end position="156"/>
    </location>
</feature>
<keyword evidence="3" id="KW-1185">Reference proteome</keyword>
<dbReference type="AlphaFoldDB" id="A0A1B1N3E8"/>
<name>A0A1B1N3E8_9BACL</name>